<protein>
    <submittedName>
        <fullName evidence="1">Uncharacterized protein</fullName>
    </submittedName>
</protein>
<comment type="caution">
    <text evidence="1">The sequence shown here is derived from an EMBL/GenBank/DDBJ whole genome shotgun (WGS) entry which is preliminary data.</text>
</comment>
<accession>A0ABV6K2S0</accession>
<dbReference type="RefSeq" id="WP_137645694.1">
    <property type="nucleotide sequence ID" value="NZ_BAABRM010000023.1"/>
</dbReference>
<organism evidence="1 2">
    <name type="scientific">Lactiplantibacillus plajomi</name>
    <dbReference type="NCBI Taxonomy" id="1457217"/>
    <lineage>
        <taxon>Bacteria</taxon>
        <taxon>Bacillati</taxon>
        <taxon>Bacillota</taxon>
        <taxon>Bacilli</taxon>
        <taxon>Lactobacillales</taxon>
        <taxon>Lactobacillaceae</taxon>
        <taxon>Lactiplantibacillus</taxon>
    </lineage>
</organism>
<evidence type="ECO:0000313" key="1">
    <source>
        <dbReference type="EMBL" id="MFC0423752.1"/>
    </source>
</evidence>
<keyword evidence="2" id="KW-1185">Reference proteome</keyword>
<sequence>MGDNDVATVASHLDNPIRWARVRNGHFQAAIDAYHAVADHDYQAGRTIPVTVVAVTNYSAAPYNLLPAALRDQLQQFGPQQLVLTKLLAKACWTTYHEYQ</sequence>
<proteinExistence type="predicted"/>
<name>A0ABV6K2S0_9LACO</name>
<reference evidence="1 2" key="1">
    <citation type="submission" date="2024-09" db="EMBL/GenBank/DDBJ databases">
        <authorList>
            <person name="Sun Q."/>
            <person name="Mori K."/>
        </authorList>
    </citation>
    <scope>NUCLEOTIDE SEQUENCE [LARGE SCALE GENOMIC DNA]</scope>
    <source>
        <strain evidence="1 2">TBRC 4575</strain>
    </source>
</reference>
<dbReference type="Proteomes" id="UP001589855">
    <property type="component" value="Unassembled WGS sequence"/>
</dbReference>
<gene>
    <name evidence="1" type="ORF">ACFFGS_06410</name>
</gene>
<dbReference type="EMBL" id="JBHLUK010000059">
    <property type="protein sequence ID" value="MFC0423752.1"/>
    <property type="molecule type" value="Genomic_DNA"/>
</dbReference>
<evidence type="ECO:0000313" key="2">
    <source>
        <dbReference type="Proteomes" id="UP001589855"/>
    </source>
</evidence>